<dbReference type="InterPro" id="IPR025323">
    <property type="entry name" value="DUF4229"/>
</dbReference>
<reference evidence="3" key="1">
    <citation type="submission" date="2023-12" db="EMBL/GenBank/DDBJ databases">
        <title>Novel species in genus Nocardioides.</title>
        <authorList>
            <person name="Zhou H."/>
        </authorList>
    </citation>
    <scope>NUCLEOTIDE SEQUENCE [LARGE SCALE GENOMIC DNA]</scope>
    <source>
        <strain evidence="3">HM61</strain>
    </source>
</reference>
<name>A0ABZ0ZRL7_9ACTN</name>
<dbReference type="EMBL" id="CP141059">
    <property type="protein sequence ID" value="WQQ26979.1"/>
    <property type="molecule type" value="Genomic_DNA"/>
</dbReference>
<keyword evidence="1" id="KW-0472">Membrane</keyword>
<dbReference type="Pfam" id="PF14012">
    <property type="entry name" value="DUF4229"/>
    <property type="match status" value="1"/>
</dbReference>
<feature type="transmembrane region" description="Helical" evidence="1">
    <location>
        <begin position="41"/>
        <end position="60"/>
    </location>
</feature>
<keyword evidence="1" id="KW-1133">Transmembrane helix</keyword>
<keyword evidence="1" id="KW-0812">Transmembrane</keyword>
<keyword evidence="3" id="KW-1185">Reference proteome</keyword>
<evidence type="ECO:0000256" key="1">
    <source>
        <dbReference type="SAM" id="Phobius"/>
    </source>
</evidence>
<feature type="transmembrane region" description="Helical" evidence="1">
    <location>
        <begin position="12"/>
        <end position="29"/>
    </location>
</feature>
<evidence type="ECO:0000313" key="2">
    <source>
        <dbReference type="EMBL" id="WQQ26979.1"/>
    </source>
</evidence>
<dbReference type="Proteomes" id="UP001327225">
    <property type="component" value="Chromosome"/>
</dbReference>
<dbReference type="RefSeq" id="WP_322457574.1">
    <property type="nucleotide sequence ID" value="NZ_CP141059.1"/>
</dbReference>
<organism evidence="2 3">
    <name type="scientific">Nocardioides bizhenqiangii</name>
    <dbReference type="NCBI Taxonomy" id="3095076"/>
    <lineage>
        <taxon>Bacteria</taxon>
        <taxon>Bacillati</taxon>
        <taxon>Actinomycetota</taxon>
        <taxon>Actinomycetes</taxon>
        <taxon>Propionibacteriales</taxon>
        <taxon>Nocardioidaceae</taxon>
        <taxon>Nocardioides</taxon>
    </lineage>
</organism>
<proteinExistence type="predicted"/>
<gene>
    <name evidence="2" type="ORF">SHK19_01805</name>
</gene>
<accession>A0ABZ0ZRL7</accession>
<protein>
    <submittedName>
        <fullName evidence="2">DUF4229 domain-containing protein</fullName>
    </submittedName>
</protein>
<evidence type="ECO:0000313" key="3">
    <source>
        <dbReference type="Proteomes" id="UP001327225"/>
    </source>
</evidence>
<sequence>MKEFWVYTLLRLGLFAGSFVIVYGVWWLVAGELDFARDSAALWSVMIAFVLSGIGSYYLLRGQREAFAQKVEGRANRAAQRLEQQRAKEDAD</sequence>